<gene>
    <name evidence="2" type="ORF">RM549_12555</name>
</gene>
<evidence type="ECO:0000256" key="1">
    <source>
        <dbReference type="SAM" id="Phobius"/>
    </source>
</evidence>
<dbReference type="InterPro" id="IPR008620">
    <property type="entry name" value="FixH"/>
</dbReference>
<comment type="caution">
    <text evidence="2">The sequence shown here is derived from an EMBL/GenBank/DDBJ whole genome shotgun (WGS) entry which is preliminary data.</text>
</comment>
<feature type="transmembrane region" description="Helical" evidence="1">
    <location>
        <begin position="6"/>
        <end position="25"/>
    </location>
</feature>
<organism evidence="2 3">
    <name type="scientific">Autumnicola patrickiae</name>
    <dbReference type="NCBI Taxonomy" id="3075591"/>
    <lineage>
        <taxon>Bacteria</taxon>
        <taxon>Pseudomonadati</taxon>
        <taxon>Bacteroidota</taxon>
        <taxon>Flavobacteriia</taxon>
        <taxon>Flavobacteriales</taxon>
        <taxon>Flavobacteriaceae</taxon>
        <taxon>Autumnicola</taxon>
    </lineage>
</organism>
<name>A0ABU3E3P8_9FLAO</name>
<protein>
    <submittedName>
        <fullName evidence="2">FixH family protein</fullName>
    </submittedName>
</protein>
<proteinExistence type="predicted"/>
<keyword evidence="3" id="KW-1185">Reference proteome</keyword>
<dbReference type="Pfam" id="PF05751">
    <property type="entry name" value="FixH"/>
    <property type="match status" value="1"/>
</dbReference>
<evidence type="ECO:0000313" key="3">
    <source>
        <dbReference type="Proteomes" id="UP001261624"/>
    </source>
</evidence>
<reference evidence="2 3" key="1">
    <citation type="submission" date="2023-09" db="EMBL/GenBank/DDBJ databases">
        <authorList>
            <person name="Rey-Velasco X."/>
        </authorList>
    </citation>
    <scope>NUCLEOTIDE SEQUENCE [LARGE SCALE GENOMIC DNA]</scope>
    <source>
        <strain evidence="2 3">F188</strain>
    </source>
</reference>
<dbReference type="EMBL" id="JAVRHM010000014">
    <property type="protein sequence ID" value="MDT0690622.1"/>
    <property type="molecule type" value="Genomic_DNA"/>
</dbReference>
<dbReference type="Proteomes" id="UP001261624">
    <property type="component" value="Unassembled WGS sequence"/>
</dbReference>
<sequence length="148" mass="17208">MKINWGTGLAIGMVAFISFIMYFVVTMLTNKEFEHDLVTEEYYKAELHFQQDIDAEENANALPENIQSERTKDGYLLKFPESLVISGVKGNVYMYRPSNEKLDFNIPFVLAGTDLLIPDEKMIGGRWNIHVTWEHLGKEYLYKTEILY</sequence>
<keyword evidence="1" id="KW-0472">Membrane</keyword>
<evidence type="ECO:0000313" key="2">
    <source>
        <dbReference type="EMBL" id="MDT0690622.1"/>
    </source>
</evidence>
<keyword evidence="1" id="KW-1133">Transmembrane helix</keyword>
<keyword evidence="1" id="KW-0812">Transmembrane</keyword>
<accession>A0ABU3E3P8</accession>
<dbReference type="RefSeq" id="WP_311685361.1">
    <property type="nucleotide sequence ID" value="NZ_JAVRHM010000014.1"/>
</dbReference>